<evidence type="ECO:0000256" key="5">
    <source>
        <dbReference type="ARBA" id="ARBA00022989"/>
    </source>
</evidence>
<accession>T1BJZ9</accession>
<keyword evidence="4 7" id="KW-0812">Transmembrane</keyword>
<reference evidence="11" key="1">
    <citation type="submission" date="2013-08" db="EMBL/GenBank/DDBJ databases">
        <authorList>
            <person name="Mendez C."/>
            <person name="Richter M."/>
            <person name="Ferrer M."/>
            <person name="Sanchez J."/>
        </authorList>
    </citation>
    <scope>NUCLEOTIDE SEQUENCE</scope>
</reference>
<dbReference type="Pfam" id="PF12704">
    <property type="entry name" value="MacB_PCD"/>
    <property type="match status" value="1"/>
</dbReference>
<comment type="caution">
    <text evidence="11">The sequence shown here is derived from an EMBL/GenBank/DDBJ whole genome shotgun (WGS) entry which is preliminary data.</text>
</comment>
<feature type="transmembrane region" description="Helical" evidence="7">
    <location>
        <begin position="258"/>
        <end position="291"/>
    </location>
</feature>
<dbReference type="InterPro" id="IPR005891">
    <property type="entry name" value="DevC"/>
</dbReference>
<name>T1BJZ9_9ZZZZ</name>
<evidence type="ECO:0000313" key="10">
    <source>
        <dbReference type="EMBL" id="EQD45198.1"/>
    </source>
</evidence>
<dbReference type="AlphaFoldDB" id="T1BJZ9"/>
<evidence type="ECO:0000313" key="11">
    <source>
        <dbReference type="EMBL" id="EQD70092.1"/>
    </source>
</evidence>
<dbReference type="GO" id="GO:0005886">
    <property type="term" value="C:plasma membrane"/>
    <property type="evidence" value="ECO:0007669"/>
    <property type="project" value="UniProtKB-SubCell"/>
</dbReference>
<dbReference type="PIRSF" id="PIRSF031773">
    <property type="entry name" value="DevC"/>
    <property type="match status" value="1"/>
</dbReference>
<comment type="subcellular location">
    <subcellularLocation>
        <location evidence="1">Cell membrane</location>
        <topology evidence="1">Multi-pass membrane protein</topology>
    </subcellularLocation>
</comment>
<keyword evidence="6 7" id="KW-0472">Membrane</keyword>
<evidence type="ECO:0000256" key="3">
    <source>
        <dbReference type="ARBA" id="ARBA00022475"/>
    </source>
</evidence>
<dbReference type="PANTHER" id="PTHR43738:SF1">
    <property type="entry name" value="HEMIN TRANSPORT SYSTEM PERMEASE PROTEIN HRTB-RELATED"/>
    <property type="match status" value="1"/>
</dbReference>
<evidence type="ECO:0000256" key="1">
    <source>
        <dbReference type="ARBA" id="ARBA00004651"/>
    </source>
</evidence>
<feature type="transmembrane region" description="Helical" evidence="7">
    <location>
        <begin position="355"/>
        <end position="377"/>
    </location>
</feature>
<dbReference type="InterPro" id="IPR051125">
    <property type="entry name" value="ABC-4/HrtB_transporter"/>
</dbReference>
<evidence type="ECO:0000259" key="8">
    <source>
        <dbReference type="Pfam" id="PF02687"/>
    </source>
</evidence>
<feature type="transmembrane region" description="Helical" evidence="7">
    <location>
        <begin position="31"/>
        <end position="56"/>
    </location>
</feature>
<organism evidence="11">
    <name type="scientific">mine drainage metagenome</name>
    <dbReference type="NCBI Taxonomy" id="410659"/>
    <lineage>
        <taxon>unclassified sequences</taxon>
        <taxon>metagenomes</taxon>
        <taxon>ecological metagenomes</taxon>
    </lineage>
</organism>
<feature type="transmembrane region" description="Helical" evidence="7">
    <location>
        <begin position="322"/>
        <end position="343"/>
    </location>
</feature>
<dbReference type="Pfam" id="PF02687">
    <property type="entry name" value="FtsX"/>
    <property type="match status" value="1"/>
</dbReference>
<keyword evidence="5 7" id="KW-1133">Transmembrane helix</keyword>
<feature type="domain" description="ABC3 transporter permease C-terminal" evidence="8">
    <location>
        <begin position="273"/>
        <end position="385"/>
    </location>
</feature>
<evidence type="ECO:0000256" key="7">
    <source>
        <dbReference type="SAM" id="Phobius"/>
    </source>
</evidence>
<dbReference type="EMBL" id="AUZY01008662">
    <property type="protein sequence ID" value="EQD45198.1"/>
    <property type="molecule type" value="Genomic_DNA"/>
</dbReference>
<proteinExistence type="predicted"/>
<keyword evidence="3" id="KW-1003">Cell membrane</keyword>
<evidence type="ECO:0000256" key="6">
    <source>
        <dbReference type="ARBA" id="ARBA00023136"/>
    </source>
</evidence>
<feature type="domain" description="MacB-like periplasmic core" evidence="9">
    <location>
        <begin position="33"/>
        <end position="240"/>
    </location>
</feature>
<reference evidence="11" key="2">
    <citation type="journal article" date="2014" name="ISME J.">
        <title>Microbial stratification in low pH oxic and suboxic macroscopic growths along an acid mine drainage.</title>
        <authorList>
            <person name="Mendez-Garcia C."/>
            <person name="Mesa V."/>
            <person name="Sprenger R.R."/>
            <person name="Richter M."/>
            <person name="Diez M.S."/>
            <person name="Solano J."/>
            <person name="Bargiela R."/>
            <person name="Golyshina O.V."/>
            <person name="Manteca A."/>
            <person name="Ramos J.L."/>
            <person name="Gallego J.R."/>
            <person name="Llorente I."/>
            <person name="Martins Dos Santos V.A."/>
            <person name="Jensen O.N."/>
            <person name="Pelaez A.I."/>
            <person name="Sanchez J."/>
            <person name="Ferrer M."/>
        </authorList>
    </citation>
    <scope>NUCLEOTIDE SEQUENCE</scope>
</reference>
<evidence type="ECO:0000256" key="4">
    <source>
        <dbReference type="ARBA" id="ARBA00022692"/>
    </source>
</evidence>
<dbReference type="InterPro" id="IPR025857">
    <property type="entry name" value="MacB_PCD"/>
</dbReference>
<sequence length="390" mass="42129">MRTAPAAALRIALLPGTTLLAWRNLVHDRARFAVTLIGIVFAVVLMGAQLGLLVGFAKTASNLVDHADANLWVSAIGVSNVDISGRIPERRRFEALSVPGVAAVADYIVRFAYWRKPGGGTESVIMVGFDQASGRGGPWSLSPGSTLTSLRIPDGVLIDRLYMHKLGVTHIGQVIEINNQRARVVGLTDGIRTFTQSPYVFTTYARAQRFALLRPGDASYLLVKLKPGADPDRVRRALNARLPFVDVMTADQFARRTAAYWLITTGAGSALVLAAVLGLVVGIVIVGQTLYASTVDHLPEYATLRAMGATNRYLYRIIGKQAMISAMLGFGIGIGTTIAMVMFSRRGNVAMALPVWLILSLAVLTFAMCMLSAVISIRRIMTIDPTQVFQ</sequence>
<dbReference type="InterPro" id="IPR003838">
    <property type="entry name" value="ABC3_permease_C"/>
</dbReference>
<evidence type="ECO:0000256" key="2">
    <source>
        <dbReference type="ARBA" id="ARBA00022448"/>
    </source>
</evidence>
<protein>
    <submittedName>
        <fullName evidence="11">ABC transporter, permease protein</fullName>
    </submittedName>
</protein>
<evidence type="ECO:0000259" key="9">
    <source>
        <dbReference type="Pfam" id="PF12704"/>
    </source>
</evidence>
<dbReference type="EMBL" id="AUZX01004703">
    <property type="protein sequence ID" value="EQD70092.1"/>
    <property type="molecule type" value="Genomic_DNA"/>
</dbReference>
<dbReference type="PANTHER" id="PTHR43738">
    <property type="entry name" value="ABC TRANSPORTER, MEMBRANE PROTEIN"/>
    <property type="match status" value="1"/>
</dbReference>
<keyword evidence="2" id="KW-0813">Transport</keyword>
<gene>
    <name evidence="11" type="ORF">B1A_06483</name>
    <name evidence="10" type="ORF">B1B_13165</name>
</gene>